<dbReference type="EMBL" id="CAJFDI010000001">
    <property type="protein sequence ID" value="CAD5208863.1"/>
    <property type="molecule type" value="Genomic_DNA"/>
</dbReference>
<accession>A0A1I7RLC7</accession>
<protein>
    <submittedName>
        <fullName evidence="3">(pine wood nematode) hypothetical protein</fullName>
    </submittedName>
</protein>
<dbReference type="WBParaSite" id="BXY_0151200.1">
    <property type="protein sequence ID" value="BXY_0151200.1"/>
    <property type="gene ID" value="BXY_0151200"/>
</dbReference>
<evidence type="ECO:0000313" key="4">
    <source>
        <dbReference type="EMBL" id="CAG9083150.1"/>
    </source>
</evidence>
<sequence>MEYAVDGQNPFPAQEADCANEIPIVKLAMTHELSPVAGHMSATYRGSLLVWGGYYYSYNTMDYRKGSDLYIYPFGLAGDSGVWLKVMGTGNEPKPNSGGAALICGDDLYIFGGITVLGDSTGRRRNPQTSMLWKLNIPSAVWEIVDPDPDLKVPTPRDKTAAWSIGRKLYFFGGFGPTFQLLSPSDAYLAGDNDFVYGGPGNCWNNQLLEFDVDSRIWRLVPKKGTVPSARAGAGSQYVKDLGVVFLFGGRGSTTRLNDLYILDVHSFVWTEIDLSVRPPGRSWCAMSWIPDRKQVFMSSGFSVEEKPLDDVWILDIAQCYGTPIRQNTSVQWKCVRPATNHVDDTSPENINPSNDTTAAPSSPFQRFWHTANMIQSRSQSPFTEAVLLYGGMFQHPCSTAPCLNTLHVQTIEPPSLFVTVLRWYAKTHTKLPSPVFPTLYRKYFLLEDINRFKRDFRQSYGDCSRLASSLHGLTLKEIFDILDMRNSI</sequence>
<dbReference type="Proteomes" id="UP000095284">
    <property type="component" value="Unplaced"/>
</dbReference>
<evidence type="ECO:0000313" key="7">
    <source>
        <dbReference type="WBParaSite" id="BXY_0151200.1"/>
    </source>
</evidence>
<organism evidence="5 7">
    <name type="scientific">Bursaphelenchus xylophilus</name>
    <name type="common">Pinewood nematode worm</name>
    <name type="synonym">Aphelenchoides xylophilus</name>
    <dbReference type="NCBI Taxonomy" id="6326"/>
    <lineage>
        <taxon>Eukaryota</taxon>
        <taxon>Metazoa</taxon>
        <taxon>Ecdysozoa</taxon>
        <taxon>Nematoda</taxon>
        <taxon>Chromadorea</taxon>
        <taxon>Rhabditida</taxon>
        <taxon>Tylenchina</taxon>
        <taxon>Tylenchomorpha</taxon>
        <taxon>Aphelenchoidea</taxon>
        <taxon>Aphelenchoididae</taxon>
        <taxon>Bursaphelenchus</taxon>
    </lineage>
</organism>
<dbReference type="InterPro" id="IPR015915">
    <property type="entry name" value="Kelch-typ_b-propeller"/>
</dbReference>
<dbReference type="AlphaFoldDB" id="A0A1I7RLC7"/>
<dbReference type="OrthoDB" id="432528at2759"/>
<evidence type="ECO:0000313" key="6">
    <source>
        <dbReference type="Proteomes" id="UP000659654"/>
    </source>
</evidence>
<dbReference type="Proteomes" id="UP000582659">
    <property type="component" value="Unassembled WGS sequence"/>
</dbReference>
<dbReference type="Gene3D" id="2.120.10.80">
    <property type="entry name" value="Kelch-type beta propeller"/>
    <property type="match status" value="3"/>
</dbReference>
<evidence type="ECO:0000256" key="1">
    <source>
        <dbReference type="ARBA" id="ARBA00022441"/>
    </source>
</evidence>
<keyword evidence="6" id="KW-1185">Reference proteome</keyword>
<proteinExistence type="predicted"/>
<evidence type="ECO:0000313" key="3">
    <source>
        <dbReference type="EMBL" id="CAD5208863.1"/>
    </source>
</evidence>
<dbReference type="PANTHER" id="PTHR46228:SF2">
    <property type="entry name" value="KELCH REPEAT PROTEIN (AFU_ORTHOLOGUE AFUA_4G14350)"/>
    <property type="match status" value="1"/>
</dbReference>
<evidence type="ECO:0000256" key="2">
    <source>
        <dbReference type="ARBA" id="ARBA00022737"/>
    </source>
</evidence>
<keyword evidence="1" id="KW-0880">Kelch repeat</keyword>
<evidence type="ECO:0000313" key="5">
    <source>
        <dbReference type="Proteomes" id="UP000095284"/>
    </source>
</evidence>
<dbReference type="InterPro" id="IPR011043">
    <property type="entry name" value="Gal_Oxase/kelch_b-propeller"/>
</dbReference>
<dbReference type="eggNOG" id="KOG0379">
    <property type="taxonomic scope" value="Eukaryota"/>
</dbReference>
<dbReference type="Proteomes" id="UP000659654">
    <property type="component" value="Unassembled WGS sequence"/>
</dbReference>
<keyword evidence="2" id="KW-0677">Repeat</keyword>
<dbReference type="SMR" id="A0A1I7RLC7"/>
<dbReference type="Pfam" id="PF24681">
    <property type="entry name" value="Kelch_KLHDC2_KLHL20_DRC7"/>
    <property type="match status" value="2"/>
</dbReference>
<dbReference type="EMBL" id="CAJFCV020000001">
    <property type="protein sequence ID" value="CAG9083150.1"/>
    <property type="molecule type" value="Genomic_DNA"/>
</dbReference>
<name>A0A1I7RLC7_BURXY</name>
<gene>
    <name evidence="3" type="ORF">BXYJ_LOCUS1099</name>
</gene>
<dbReference type="SUPFAM" id="SSF50965">
    <property type="entry name" value="Galactose oxidase, central domain"/>
    <property type="match status" value="2"/>
</dbReference>
<reference evidence="4" key="2">
    <citation type="submission" date="2020-08" db="EMBL/GenBank/DDBJ databases">
        <authorList>
            <person name="Kikuchi T."/>
        </authorList>
    </citation>
    <scope>NUCLEOTIDE SEQUENCE</scope>
    <source>
        <strain evidence="3">Ka4C1</strain>
    </source>
</reference>
<reference evidence="7" key="1">
    <citation type="submission" date="2016-11" db="UniProtKB">
        <authorList>
            <consortium name="WormBaseParasite"/>
        </authorList>
    </citation>
    <scope>IDENTIFICATION</scope>
</reference>
<dbReference type="PANTHER" id="PTHR46228">
    <property type="entry name" value="KELCH DOMAIN-CONTAINING PROTEIN"/>
    <property type="match status" value="1"/>
</dbReference>